<feature type="non-terminal residue" evidence="2">
    <location>
        <position position="1"/>
    </location>
</feature>
<comment type="caution">
    <text evidence="2">The sequence shown here is derived from an EMBL/GenBank/DDBJ whole genome shotgun (WGS) entry which is preliminary data.</text>
</comment>
<reference evidence="2 3" key="1">
    <citation type="journal article" date="2015" name="Nat. Commun.">
        <title>Outbred genome sequencing and CRISPR/Cas9 gene editing in butterflies.</title>
        <authorList>
            <person name="Li X."/>
            <person name="Fan D."/>
            <person name="Zhang W."/>
            <person name="Liu G."/>
            <person name="Zhang L."/>
            <person name="Zhao L."/>
            <person name="Fang X."/>
            <person name="Chen L."/>
            <person name="Dong Y."/>
            <person name="Chen Y."/>
            <person name="Ding Y."/>
            <person name="Zhao R."/>
            <person name="Feng M."/>
            <person name="Zhu Y."/>
            <person name="Feng Y."/>
            <person name="Jiang X."/>
            <person name="Zhu D."/>
            <person name="Xiang H."/>
            <person name="Feng X."/>
            <person name="Li S."/>
            <person name="Wang J."/>
            <person name="Zhang G."/>
            <person name="Kronforst M.R."/>
            <person name="Wang W."/>
        </authorList>
    </citation>
    <scope>NUCLEOTIDE SEQUENCE [LARGE SCALE GENOMIC DNA]</scope>
    <source>
        <strain evidence="2">Ya'a_city_454_Pm</strain>
        <tissue evidence="2">Whole body</tissue>
    </source>
</reference>
<sequence length="105" mass="11448">FRWSQMAVTVKGKNTTTVACDPDTEQQDLAGRLATLALRAHSAARSDCSRLGAALANTLGELARTAANRQAMSAGKNQLSILRIDPLFIFSILVYLVDVPFNFFF</sequence>
<keyword evidence="1" id="KW-0812">Transmembrane</keyword>
<dbReference type="Proteomes" id="UP000053240">
    <property type="component" value="Unassembled WGS sequence"/>
</dbReference>
<evidence type="ECO:0000313" key="3">
    <source>
        <dbReference type="Proteomes" id="UP000053240"/>
    </source>
</evidence>
<keyword evidence="1" id="KW-0472">Membrane</keyword>
<protein>
    <submittedName>
        <fullName evidence="2">Uncharacterized protein</fullName>
    </submittedName>
</protein>
<organism evidence="2 3">
    <name type="scientific">Papilio machaon</name>
    <name type="common">Old World swallowtail butterfly</name>
    <dbReference type="NCBI Taxonomy" id="76193"/>
    <lineage>
        <taxon>Eukaryota</taxon>
        <taxon>Metazoa</taxon>
        <taxon>Ecdysozoa</taxon>
        <taxon>Arthropoda</taxon>
        <taxon>Hexapoda</taxon>
        <taxon>Insecta</taxon>
        <taxon>Pterygota</taxon>
        <taxon>Neoptera</taxon>
        <taxon>Endopterygota</taxon>
        <taxon>Lepidoptera</taxon>
        <taxon>Glossata</taxon>
        <taxon>Ditrysia</taxon>
        <taxon>Papilionoidea</taxon>
        <taxon>Papilionidae</taxon>
        <taxon>Papilioninae</taxon>
        <taxon>Papilio</taxon>
    </lineage>
</organism>
<accession>A0A0N0PFH4</accession>
<dbReference type="InParanoid" id="A0A0N0PFH4"/>
<keyword evidence="1" id="KW-1133">Transmembrane helix</keyword>
<feature type="transmembrane region" description="Helical" evidence="1">
    <location>
        <begin position="79"/>
        <end position="97"/>
    </location>
</feature>
<evidence type="ECO:0000256" key="1">
    <source>
        <dbReference type="SAM" id="Phobius"/>
    </source>
</evidence>
<dbReference type="AlphaFoldDB" id="A0A0N0PFH4"/>
<name>A0A0N0PFH4_PAPMA</name>
<evidence type="ECO:0000313" key="2">
    <source>
        <dbReference type="EMBL" id="KPJ21244.1"/>
    </source>
</evidence>
<dbReference type="EMBL" id="LADJ01031380">
    <property type="protein sequence ID" value="KPJ21244.1"/>
    <property type="molecule type" value="Genomic_DNA"/>
</dbReference>
<gene>
    <name evidence="2" type="ORF">RR48_00354</name>
</gene>
<keyword evidence="3" id="KW-1185">Reference proteome</keyword>
<proteinExistence type="predicted"/>